<organism evidence="4 5">
    <name type="scientific">Photobacterium marinum</name>
    <dbReference type="NCBI Taxonomy" id="1056511"/>
    <lineage>
        <taxon>Bacteria</taxon>
        <taxon>Pseudomonadati</taxon>
        <taxon>Pseudomonadota</taxon>
        <taxon>Gammaproteobacteria</taxon>
        <taxon>Vibrionales</taxon>
        <taxon>Vibrionaceae</taxon>
        <taxon>Photobacterium</taxon>
    </lineage>
</organism>
<dbReference type="PANTHER" id="PTHR38420">
    <property type="entry name" value="AP-4-A PHOSPHORYLASE II"/>
    <property type="match status" value="1"/>
</dbReference>
<dbReference type="InterPro" id="IPR009163">
    <property type="entry name" value="Ap4A_phos1/2"/>
</dbReference>
<evidence type="ECO:0000256" key="1">
    <source>
        <dbReference type="PIRSR" id="PIRSR000846-1"/>
    </source>
</evidence>
<dbReference type="GO" id="GO:0003877">
    <property type="term" value="F:ATP:ADP adenylyltransferase activity"/>
    <property type="evidence" value="ECO:0007669"/>
    <property type="project" value="InterPro"/>
</dbReference>
<proteinExistence type="predicted"/>
<keyword evidence="4" id="KW-0808">Transferase</keyword>
<dbReference type="OrthoDB" id="421767at2"/>
<dbReference type="RefSeq" id="WP_007466145.1">
    <property type="nucleotide sequence ID" value="NZ_AMZO01000017.1"/>
</dbReference>
<evidence type="ECO:0000313" key="4">
    <source>
        <dbReference type="EMBL" id="ELR65519.1"/>
    </source>
</evidence>
<feature type="active site" description="Nucleophile" evidence="1">
    <location>
        <position position="138"/>
    </location>
</feature>
<comment type="caution">
    <text evidence="4">The sequence shown here is derived from an EMBL/GenBank/DDBJ whole genome shotgun (WGS) entry which is preliminary data.</text>
</comment>
<dbReference type="GO" id="GO:0009117">
    <property type="term" value="P:nucleotide metabolic process"/>
    <property type="evidence" value="ECO:0007669"/>
    <property type="project" value="InterPro"/>
</dbReference>
<dbReference type="PANTHER" id="PTHR38420:SF1">
    <property type="entry name" value="PUTATIVE (AFU_ORTHOLOGUE AFUA_5G14690)-RELATED"/>
    <property type="match status" value="1"/>
</dbReference>
<evidence type="ECO:0000259" key="2">
    <source>
        <dbReference type="Pfam" id="PF09830"/>
    </source>
</evidence>
<protein>
    <submittedName>
        <fullName evidence="4">Putative ATP adenylyltransferase</fullName>
    </submittedName>
</protein>
<evidence type="ECO:0000259" key="3">
    <source>
        <dbReference type="Pfam" id="PF19327"/>
    </source>
</evidence>
<dbReference type="Gene3D" id="3.30.428.70">
    <property type="match status" value="1"/>
</dbReference>
<dbReference type="InterPro" id="IPR043171">
    <property type="entry name" value="Ap4A_phos1/2-like"/>
</dbReference>
<feature type="domain" description="ATP adenylyltransferase C-terminal" evidence="2">
    <location>
        <begin position="156"/>
        <end position="256"/>
    </location>
</feature>
<keyword evidence="4" id="KW-0548">Nucleotidyltransferase</keyword>
<name>L8JD88_9GAMM</name>
<evidence type="ECO:0000313" key="5">
    <source>
        <dbReference type="Proteomes" id="UP000011134"/>
    </source>
</evidence>
<dbReference type="InterPro" id="IPR036265">
    <property type="entry name" value="HIT-like_sf"/>
</dbReference>
<gene>
    <name evidence="4" type="ORF">C942_01023</name>
</gene>
<reference evidence="4 5" key="1">
    <citation type="submission" date="2012-12" db="EMBL/GenBank/DDBJ databases">
        <title>Genome Assembly of Photobacterium sp. AK15.</title>
        <authorList>
            <person name="Khatri I."/>
            <person name="Vaidya B."/>
            <person name="Srinivas T.N.R."/>
            <person name="Subramanian S."/>
            <person name="Pinnaka A."/>
        </authorList>
    </citation>
    <scope>NUCLEOTIDE SEQUENCE [LARGE SCALE GENOMIC DNA]</scope>
    <source>
        <strain evidence="4 5">AK15</strain>
    </source>
</reference>
<dbReference type="Pfam" id="PF09830">
    <property type="entry name" value="ATP_transf"/>
    <property type="match status" value="1"/>
</dbReference>
<keyword evidence="5" id="KW-1185">Reference proteome</keyword>
<dbReference type="Proteomes" id="UP000011134">
    <property type="component" value="Unassembled WGS sequence"/>
</dbReference>
<sequence>MFWDDAVLVSEKALAGGELMPITTEAEVIQEHGVNYLGYVVTQNARKKPIAKTQQANPFLPYEPAMYVGEAGKNHVCLLNKFPVISPHLLICSKEFVAQSSPLTSDDFKAWLLGFSRFDVLGFYNSGPEAGASQLHRHMQIVRADIPMEPVISSGKLPFKHCLFVHDELNADRLYQRYMTALELLSLNDNNQGQCLPHNILLTARWMLVLPRSINNIEGVFANALNYSGRFLVKEPKQLEWLQRYGIMRYLSECSVI</sequence>
<dbReference type="InterPro" id="IPR019200">
    <property type="entry name" value="ATP_adenylylTrfase_C"/>
</dbReference>
<dbReference type="GO" id="GO:0005524">
    <property type="term" value="F:ATP binding"/>
    <property type="evidence" value="ECO:0007669"/>
    <property type="project" value="InterPro"/>
</dbReference>
<accession>L8JD88</accession>
<dbReference type="AlphaFoldDB" id="L8JD88"/>
<dbReference type="PATRIC" id="fig|1056511.3.peg.2516"/>
<dbReference type="InterPro" id="IPR045759">
    <property type="entry name" value="Ap4A_phos1/2_N"/>
</dbReference>
<dbReference type="SUPFAM" id="SSF54197">
    <property type="entry name" value="HIT-like"/>
    <property type="match status" value="1"/>
</dbReference>
<dbReference type="EMBL" id="AMZO01000017">
    <property type="protein sequence ID" value="ELR65519.1"/>
    <property type="molecule type" value="Genomic_DNA"/>
</dbReference>
<dbReference type="Pfam" id="PF19327">
    <property type="entry name" value="Ap4A_phos_N"/>
    <property type="match status" value="1"/>
</dbReference>
<feature type="domain" description="Ap4A phosphorylase 1/2 N-terminal" evidence="3">
    <location>
        <begin position="2"/>
        <end position="146"/>
    </location>
</feature>
<dbReference type="PIRSF" id="PIRSF000846">
    <property type="entry name" value="ATP_adenylyltr"/>
    <property type="match status" value="1"/>
</dbReference>